<evidence type="ECO:0000313" key="3">
    <source>
        <dbReference type="EMBL" id="CAG9279996.1"/>
    </source>
</evidence>
<feature type="domain" description="PH" evidence="2">
    <location>
        <begin position="68"/>
        <end position="235"/>
    </location>
</feature>
<evidence type="ECO:0000259" key="2">
    <source>
        <dbReference type="PROSITE" id="PS50003"/>
    </source>
</evidence>
<feature type="region of interest" description="Disordered" evidence="1">
    <location>
        <begin position="123"/>
        <end position="197"/>
    </location>
</feature>
<dbReference type="InterPro" id="IPR001849">
    <property type="entry name" value="PH_domain"/>
</dbReference>
<feature type="compositionally biased region" description="Low complexity" evidence="1">
    <location>
        <begin position="128"/>
        <end position="143"/>
    </location>
</feature>
<dbReference type="SMART" id="SM00233">
    <property type="entry name" value="PH"/>
    <property type="match status" value="1"/>
</dbReference>
<dbReference type="Gene3D" id="2.30.29.30">
    <property type="entry name" value="Pleckstrin-homology domain (PH domain)/Phosphotyrosine-binding domain (PTB)"/>
    <property type="match status" value="1"/>
</dbReference>
<dbReference type="Proteomes" id="UP000836788">
    <property type="component" value="Chromosome 12"/>
</dbReference>
<proteinExistence type="predicted"/>
<feature type="region of interest" description="Disordered" evidence="1">
    <location>
        <begin position="566"/>
        <end position="746"/>
    </location>
</feature>
<feature type="region of interest" description="Disordered" evidence="1">
    <location>
        <begin position="1"/>
        <end position="52"/>
    </location>
</feature>
<feature type="compositionally biased region" description="Basic and acidic residues" evidence="1">
    <location>
        <begin position="650"/>
        <end position="663"/>
    </location>
</feature>
<feature type="compositionally biased region" description="Basic and acidic residues" evidence="1">
    <location>
        <begin position="912"/>
        <end position="922"/>
    </location>
</feature>
<gene>
    <name evidence="3" type="ORF">PTTT1_LOCUS11864</name>
</gene>
<dbReference type="EMBL" id="OU594953">
    <property type="protein sequence ID" value="CAG9279996.1"/>
    <property type="molecule type" value="Genomic_DNA"/>
</dbReference>
<feature type="region of interest" description="Disordered" evidence="1">
    <location>
        <begin position="424"/>
        <end position="488"/>
    </location>
</feature>
<feature type="region of interest" description="Disordered" evidence="1">
    <location>
        <begin position="287"/>
        <end position="361"/>
    </location>
</feature>
<dbReference type="SUPFAM" id="SSF50729">
    <property type="entry name" value="PH domain-like"/>
    <property type="match status" value="1"/>
</dbReference>
<organism evidence="3">
    <name type="scientific">Phaeodactylum tricornutum</name>
    <name type="common">Diatom</name>
    <dbReference type="NCBI Taxonomy" id="2850"/>
    <lineage>
        <taxon>Eukaryota</taxon>
        <taxon>Sar</taxon>
        <taxon>Stramenopiles</taxon>
        <taxon>Ochrophyta</taxon>
        <taxon>Bacillariophyta</taxon>
        <taxon>Bacillariophyceae</taxon>
        <taxon>Bacillariophycidae</taxon>
        <taxon>Naviculales</taxon>
        <taxon>Phaeodactylaceae</taxon>
        <taxon>Phaeodactylum</taxon>
    </lineage>
</organism>
<feature type="compositionally biased region" description="Basic and acidic residues" evidence="1">
    <location>
        <begin position="1071"/>
        <end position="1109"/>
    </location>
</feature>
<evidence type="ECO:0000256" key="1">
    <source>
        <dbReference type="SAM" id="MobiDB-lite"/>
    </source>
</evidence>
<dbReference type="InterPro" id="IPR011993">
    <property type="entry name" value="PH-like_dom_sf"/>
</dbReference>
<dbReference type="PROSITE" id="PS50096">
    <property type="entry name" value="IQ"/>
    <property type="match status" value="1"/>
</dbReference>
<feature type="region of interest" description="Disordered" evidence="1">
    <location>
        <begin position="785"/>
        <end position="1124"/>
    </location>
</feature>
<dbReference type="Pfam" id="PF00169">
    <property type="entry name" value="PH"/>
    <property type="match status" value="1"/>
</dbReference>
<feature type="compositionally biased region" description="Basic and acidic residues" evidence="1">
    <location>
        <begin position="1018"/>
        <end position="1031"/>
    </location>
</feature>
<dbReference type="PROSITE" id="PS50003">
    <property type="entry name" value="PH_DOMAIN"/>
    <property type="match status" value="1"/>
</dbReference>
<feature type="compositionally biased region" description="Basic and acidic residues" evidence="1">
    <location>
        <begin position="677"/>
        <end position="697"/>
    </location>
</feature>
<accession>A0A8J9X233</accession>
<feature type="compositionally biased region" description="Polar residues" evidence="1">
    <location>
        <begin position="617"/>
        <end position="626"/>
    </location>
</feature>
<feature type="region of interest" description="Disordered" evidence="1">
    <location>
        <begin position="1171"/>
        <end position="1222"/>
    </location>
</feature>
<feature type="compositionally biased region" description="Polar residues" evidence="1">
    <location>
        <begin position="424"/>
        <end position="434"/>
    </location>
</feature>
<feature type="compositionally biased region" description="Acidic residues" evidence="1">
    <location>
        <begin position="848"/>
        <end position="863"/>
    </location>
</feature>
<feature type="compositionally biased region" description="Low complexity" evidence="1">
    <location>
        <begin position="34"/>
        <end position="52"/>
    </location>
</feature>
<feature type="compositionally biased region" description="Basic and acidic residues" evidence="1">
    <location>
        <begin position="958"/>
        <end position="982"/>
    </location>
</feature>
<feature type="compositionally biased region" description="Acidic residues" evidence="1">
    <location>
        <begin position="473"/>
        <end position="488"/>
    </location>
</feature>
<feature type="compositionally biased region" description="Basic and acidic residues" evidence="1">
    <location>
        <begin position="573"/>
        <end position="600"/>
    </location>
</feature>
<feature type="compositionally biased region" description="Basic and acidic residues" evidence="1">
    <location>
        <begin position="788"/>
        <end position="819"/>
    </location>
</feature>
<protein>
    <recommendedName>
        <fullName evidence="2">PH domain-containing protein</fullName>
    </recommendedName>
</protein>
<feature type="compositionally biased region" description="Low complexity" evidence="1">
    <location>
        <begin position="310"/>
        <end position="324"/>
    </location>
</feature>
<sequence length="1294" mass="143775">MSTPSRPTVSSPRTPSSHQFRSSSFRTTPPPPSSSSSVPSRTTPRRLTPFRPRYVDPHTHVVYDTITCIVREGWLTKQSLWVQKWRRRYFVLRDDKLFFAMNETCKPHGMIDLARCTNVIRYRHPDDSTNSTNSNSTILTTRNHASSRHNHDNDDDGSTAASLHSARSSWTNPSTSSSPARATPRHTPPRTHGQTSQRYEFEIQCGNLPELRYRLYADSHLAREAWLYWLRQKTPTGTRPDRRGNDHVAVALRHSIVRIQALWRARVALRWWQRQRQAVRSLQHVWRTRTRSSPASVKVPVESWDPTGLPSPHHSTTSSSSSSSATTPCSVGPSDATFDPMDANVRSRTTPEQPTGPEPVPALETISRRRLFVDDNNNNNNSAFQPRQPVTISTQVPQPPLPVGGVVVVTPPNDQEALWTSRGNATVVTSTAKRPTTEESPLPIGTTPRTAREATASTAVATTATVHQGPVVDELDETSSRDDDDDEEWEKVCSEEAALPAPPVDQYSSARVLVWLVLLLIWVGYWPPVRSRVRYWKATAWSNLVWEVPNPGSIVVESPFPAISADSPFVSEGTERDSRDSPTKHEAEAGARYDDDRMKSENFVASDTHEPVGENGPISSKTSSEHPQPIDGEQSFNGDRYVDEPVWDISIKEDAAWDTRETSDNNEWDQTKTYGGKTREKEGKEHPDEDLDGHVDEPASSESTEDPTQWDSREPFLDSEWDQFESHGSVAFEKTDEGHPGENLNTHVHISVSDESMEGAIERATHYRLHESEWGQYESRVPIAVEKPGADHSDEVFERHVDEPTSDENTKETFAREGPDTLDDSEWAQPETYSSTAVENIDDHSREDVDEPALDDSAEEATEWDARETLSNGELDEHESQGSRAVENTGDIPGAEFDRHVDDFSTDQSVEDSNKQEGHDTLDDNEGGQLETSGSSLSKKAGGNHSGEDLDSGVDEAASDKSAEESTGREGHDAFGNRKLDQLESVGSMTGEKIDGENPDEDLDRHTGESASEDSCEREDHDTLGDSKIDPPESLVSVTSEKAGGDNPGEDLDSHADEATSEESAEETVEWDAHDTLDDSELDPHESHDLMVNGMKREEYNEDSQKMETSDDGAPDGEDRYAAEPVSKLLYEGVQPGLHHIFDLDANDHQKDVNLTPPVLRAVDASDIIFDGGETKGASETVESISKHEPMAAKDKNEKPHGLDEESETEEDTNGESKAFTQKNGLDSKVLDLLEASKVTAASVADRLQSEMAKRGVTALPPAITMKQETGKEIVERLEIRIRRYLHETRHIGT</sequence>
<feature type="compositionally biased region" description="Polar residues" evidence="1">
    <location>
        <begin position="700"/>
        <end position="710"/>
    </location>
</feature>
<feature type="compositionally biased region" description="Low complexity" evidence="1">
    <location>
        <begin position="165"/>
        <end position="182"/>
    </location>
</feature>
<feature type="compositionally biased region" description="Low complexity" evidence="1">
    <location>
        <begin position="1"/>
        <end position="27"/>
    </location>
</feature>
<reference evidence="3" key="1">
    <citation type="submission" date="2022-02" db="EMBL/GenBank/DDBJ databases">
        <authorList>
            <person name="Giguere J D."/>
        </authorList>
    </citation>
    <scope>NUCLEOTIDE SEQUENCE</scope>
    <source>
        <strain evidence="3">CCAP 1055/1</strain>
    </source>
</reference>
<feature type="compositionally biased region" description="Acidic residues" evidence="1">
    <location>
        <begin position="1059"/>
        <end position="1070"/>
    </location>
</feature>
<feature type="compositionally biased region" description="Basic and acidic residues" evidence="1">
    <location>
        <begin position="1185"/>
        <end position="1204"/>
    </location>
</feature>
<name>A0A8J9X233_PHATR</name>
<feature type="compositionally biased region" description="Acidic residues" evidence="1">
    <location>
        <begin position="1205"/>
        <end position="1214"/>
    </location>
</feature>
<feature type="compositionally biased region" description="Low complexity" evidence="1">
    <location>
        <begin position="446"/>
        <end position="465"/>
    </location>
</feature>